<organism evidence="2 3">
    <name type="scientific">Kibdelosporangium banguiense</name>
    <dbReference type="NCBI Taxonomy" id="1365924"/>
    <lineage>
        <taxon>Bacteria</taxon>
        <taxon>Bacillati</taxon>
        <taxon>Actinomycetota</taxon>
        <taxon>Actinomycetes</taxon>
        <taxon>Pseudonocardiales</taxon>
        <taxon>Pseudonocardiaceae</taxon>
        <taxon>Kibdelosporangium</taxon>
    </lineage>
</organism>
<reference evidence="2 3" key="1">
    <citation type="submission" date="2021-03" db="EMBL/GenBank/DDBJ databases">
        <title>Sequencing the genomes of 1000 actinobacteria strains.</title>
        <authorList>
            <person name="Klenk H.-P."/>
        </authorList>
    </citation>
    <scope>NUCLEOTIDE SEQUENCE [LARGE SCALE GENOMIC DNA]</scope>
    <source>
        <strain evidence="2 3">DSM 46670</strain>
    </source>
</reference>
<comment type="caution">
    <text evidence="2">The sequence shown here is derived from an EMBL/GenBank/DDBJ whole genome shotgun (WGS) entry which is preliminary data.</text>
</comment>
<dbReference type="EMBL" id="JAGINW010000001">
    <property type="protein sequence ID" value="MBP2331266.1"/>
    <property type="molecule type" value="Genomic_DNA"/>
</dbReference>
<proteinExistence type="predicted"/>
<accession>A0ABS4U3N7</accession>
<feature type="region of interest" description="Disordered" evidence="1">
    <location>
        <begin position="63"/>
        <end position="87"/>
    </location>
</feature>
<protein>
    <recommendedName>
        <fullName evidence="4">DUF3499 domain-containing protein</fullName>
    </recommendedName>
</protein>
<name>A0ABS4U3N7_9PSEU</name>
<evidence type="ECO:0008006" key="4">
    <source>
        <dbReference type="Google" id="ProtNLM"/>
    </source>
</evidence>
<gene>
    <name evidence="2" type="ORF">JOF56_011651</name>
</gene>
<keyword evidence="3" id="KW-1185">Reference proteome</keyword>
<evidence type="ECO:0000313" key="2">
    <source>
        <dbReference type="EMBL" id="MBP2331266.1"/>
    </source>
</evidence>
<dbReference type="Proteomes" id="UP001519332">
    <property type="component" value="Unassembled WGS sequence"/>
</dbReference>
<evidence type="ECO:0000313" key="3">
    <source>
        <dbReference type="Proteomes" id="UP001519332"/>
    </source>
</evidence>
<sequence length="87" mass="9516">MAETAHTATARKAFTCQGYRCRLTVAVGEAYARHVAFPGSEVNDGPAPLVLKICERCHTEYGKPMPTRRLKRRSGTADPPSPRAPHP</sequence>
<dbReference type="RefSeq" id="WP_209647879.1">
    <property type="nucleotide sequence ID" value="NZ_JAGINW010000001.1"/>
</dbReference>
<evidence type="ECO:0000256" key="1">
    <source>
        <dbReference type="SAM" id="MobiDB-lite"/>
    </source>
</evidence>